<accession>A0A6M1T9D3</accession>
<comment type="caution">
    <text evidence="1">The sequence shown here is derived from an EMBL/GenBank/DDBJ whole genome shotgun (WGS) entry which is preliminary data.</text>
</comment>
<evidence type="ECO:0000313" key="1">
    <source>
        <dbReference type="EMBL" id="NGP90085.1"/>
    </source>
</evidence>
<dbReference type="EMBL" id="JAALLS010000033">
    <property type="protein sequence ID" value="NGP90085.1"/>
    <property type="molecule type" value="Genomic_DNA"/>
</dbReference>
<proteinExistence type="predicted"/>
<sequence length="161" mass="18447">MAYIKYKLLISLLSICFIYSCNTDKETIDNKFYDTKSQTWKNYLTSIGMDANLNGAVFLFVQSSSCAPCLKELRWWDDNFNKGNVYLIVIEQFASTYNSFLRINDLSLAAHQDSTALAFEKELIPFVPVKLYFNNKAQVVSIERIGSEGNLSSFLKKVDME</sequence>
<dbReference type="PROSITE" id="PS51257">
    <property type="entry name" value="PROKAR_LIPOPROTEIN"/>
    <property type="match status" value="1"/>
</dbReference>
<protein>
    <recommendedName>
        <fullName evidence="3">Thioredoxin family protein</fullName>
    </recommendedName>
</protein>
<evidence type="ECO:0000313" key="2">
    <source>
        <dbReference type="Proteomes" id="UP000479132"/>
    </source>
</evidence>
<dbReference type="AlphaFoldDB" id="A0A6M1T9D3"/>
<gene>
    <name evidence="1" type="ORF">G3569_17135</name>
</gene>
<keyword evidence="2" id="KW-1185">Reference proteome</keyword>
<dbReference type="Proteomes" id="UP000479132">
    <property type="component" value="Unassembled WGS sequence"/>
</dbReference>
<dbReference type="RefSeq" id="WP_165271314.1">
    <property type="nucleotide sequence ID" value="NZ_JAALLS010000033.1"/>
</dbReference>
<reference evidence="1 2" key="1">
    <citation type="submission" date="2020-02" db="EMBL/GenBank/DDBJ databases">
        <title>Aliifodinibius halophilus 2W32, complete genome.</title>
        <authorList>
            <person name="Li Y."/>
            <person name="Wu S."/>
        </authorList>
    </citation>
    <scope>NUCLEOTIDE SEQUENCE [LARGE SCALE GENOMIC DNA]</scope>
    <source>
        <strain evidence="1 2">2W32</strain>
    </source>
</reference>
<evidence type="ECO:0008006" key="3">
    <source>
        <dbReference type="Google" id="ProtNLM"/>
    </source>
</evidence>
<name>A0A6M1T9D3_9BACT</name>
<organism evidence="1 2">
    <name type="scientific">Fodinibius halophilus</name>
    <dbReference type="NCBI Taxonomy" id="1736908"/>
    <lineage>
        <taxon>Bacteria</taxon>
        <taxon>Pseudomonadati</taxon>
        <taxon>Balneolota</taxon>
        <taxon>Balneolia</taxon>
        <taxon>Balneolales</taxon>
        <taxon>Balneolaceae</taxon>
        <taxon>Fodinibius</taxon>
    </lineage>
</organism>